<evidence type="ECO:0000313" key="2">
    <source>
        <dbReference type="EMBL" id="GHC99489.1"/>
    </source>
</evidence>
<organism evidence="2 3">
    <name type="scientific">Zhihengliuella salsuginis</name>
    <dbReference type="NCBI Taxonomy" id="578222"/>
    <lineage>
        <taxon>Bacteria</taxon>
        <taxon>Bacillati</taxon>
        <taxon>Actinomycetota</taxon>
        <taxon>Actinomycetes</taxon>
        <taxon>Micrococcales</taxon>
        <taxon>Micrococcaceae</taxon>
        <taxon>Zhihengliuella</taxon>
    </lineage>
</organism>
<feature type="region of interest" description="Disordered" evidence="1">
    <location>
        <begin position="1"/>
        <end position="32"/>
    </location>
</feature>
<sequence>MRSPKDLVTDSKVTGRARSEATASSVRTSSDTDSVEVMIISIGPGGSTFPGSRVVAAASSSQISQPLWMVADSTKYGGHRSLQEM</sequence>
<name>A0ABQ3GB33_9MICC</name>
<keyword evidence="3" id="KW-1185">Reference proteome</keyword>
<dbReference type="Proteomes" id="UP000642819">
    <property type="component" value="Unassembled WGS sequence"/>
</dbReference>
<evidence type="ECO:0000256" key="1">
    <source>
        <dbReference type="SAM" id="MobiDB-lite"/>
    </source>
</evidence>
<evidence type="ECO:0000313" key="3">
    <source>
        <dbReference type="Proteomes" id="UP000642819"/>
    </source>
</evidence>
<dbReference type="EMBL" id="BMXK01000001">
    <property type="protein sequence ID" value="GHC99489.1"/>
    <property type="molecule type" value="Genomic_DNA"/>
</dbReference>
<comment type="caution">
    <text evidence="2">The sequence shown here is derived from an EMBL/GenBank/DDBJ whole genome shotgun (WGS) entry which is preliminary data.</text>
</comment>
<feature type="compositionally biased region" description="Low complexity" evidence="1">
    <location>
        <begin position="21"/>
        <end position="32"/>
    </location>
</feature>
<gene>
    <name evidence="2" type="ORF">GCM10008096_01690</name>
</gene>
<accession>A0ABQ3GB33</accession>
<proteinExistence type="predicted"/>
<protein>
    <submittedName>
        <fullName evidence="2">Uncharacterized protein</fullName>
    </submittedName>
</protein>
<reference evidence="3" key="1">
    <citation type="journal article" date="2019" name="Int. J. Syst. Evol. Microbiol.">
        <title>The Global Catalogue of Microorganisms (GCM) 10K type strain sequencing project: providing services to taxonomists for standard genome sequencing and annotation.</title>
        <authorList>
            <consortium name="The Broad Institute Genomics Platform"/>
            <consortium name="The Broad Institute Genome Sequencing Center for Infectious Disease"/>
            <person name="Wu L."/>
            <person name="Ma J."/>
        </authorList>
    </citation>
    <scope>NUCLEOTIDE SEQUENCE [LARGE SCALE GENOMIC DNA]</scope>
    <source>
        <strain evidence="3">KCTC 19466</strain>
    </source>
</reference>